<dbReference type="RefSeq" id="WP_083625501.1">
    <property type="nucleotide sequence ID" value="NZ_LR734879.1"/>
</dbReference>
<reference evidence="1" key="1">
    <citation type="submission" date="2019-10" db="EMBL/GenBank/DDBJ databases">
        <authorList>
            <consortium name="Genoscope - CEA"/>
            <person name="William W."/>
        </authorList>
    </citation>
    <scope>NUCLEOTIDE SEQUENCE [LARGE SCALE GENOMIC DNA]</scope>
    <source>
        <strain evidence="1">BBR_PRJEB10992</strain>
    </source>
</reference>
<dbReference type="Gene3D" id="3.30.160.250">
    <property type="match status" value="1"/>
</dbReference>
<proteinExistence type="predicted"/>
<dbReference type="Pfam" id="PF05534">
    <property type="entry name" value="HicB"/>
    <property type="match status" value="1"/>
</dbReference>
<organism evidence="1 2">
    <name type="scientific">Planktothrix serta PCC 8927</name>
    <dbReference type="NCBI Taxonomy" id="671068"/>
    <lineage>
        <taxon>Bacteria</taxon>
        <taxon>Bacillati</taxon>
        <taxon>Cyanobacteriota</taxon>
        <taxon>Cyanophyceae</taxon>
        <taxon>Oscillatoriophycideae</taxon>
        <taxon>Oscillatoriales</taxon>
        <taxon>Microcoleaceae</taxon>
        <taxon>Planktothrix</taxon>
    </lineage>
</organism>
<protein>
    <submittedName>
        <fullName evidence="1">HicB family protein</fullName>
    </submittedName>
</protein>
<gene>
    <name evidence="1" type="ORF">PL8927_780063</name>
</gene>
<dbReference type="OrthoDB" id="9793107at2"/>
<dbReference type="InterPro" id="IPR008651">
    <property type="entry name" value="Uncharacterised_HicB"/>
</dbReference>
<dbReference type="InterPro" id="IPR035069">
    <property type="entry name" value="TTHA1013/TTHA0281-like"/>
</dbReference>
<dbReference type="EMBL" id="CZCU02000155">
    <property type="protein sequence ID" value="VXD23380.1"/>
    <property type="molecule type" value="Genomic_DNA"/>
</dbReference>
<accession>A0A7Z9BY73</accession>
<dbReference type="SUPFAM" id="SSF143100">
    <property type="entry name" value="TTHA1013/TTHA0281-like"/>
    <property type="match status" value="1"/>
</dbReference>
<comment type="caution">
    <text evidence="1">The sequence shown here is derived from an EMBL/GenBank/DDBJ whole genome shotgun (WGS) entry which is preliminary data.</text>
</comment>
<keyword evidence="2" id="KW-1185">Reference proteome</keyword>
<dbReference type="Proteomes" id="UP000184550">
    <property type="component" value="Unassembled WGS sequence"/>
</dbReference>
<evidence type="ECO:0000313" key="1">
    <source>
        <dbReference type="EMBL" id="VXD23380.1"/>
    </source>
</evidence>
<name>A0A7Z9BY73_9CYAN</name>
<evidence type="ECO:0000313" key="2">
    <source>
        <dbReference type="Proteomes" id="UP000184550"/>
    </source>
</evidence>
<sequence>MLSYKGYTAQIEVDAEKAILFGHVLDIKDVITFQGKTVEEARQAFHDSVDDYLDFCEELGEKPDKPFSGKLPFRTTPECHRQIFLAATKAGKSINAWMEEVLADAANRAFGN</sequence>
<dbReference type="AlphaFoldDB" id="A0A7Z9BY73"/>